<dbReference type="EMBL" id="BFAV01000125">
    <property type="protein sequence ID" value="GBF34025.1"/>
    <property type="molecule type" value="Genomic_DNA"/>
</dbReference>
<evidence type="ECO:0000313" key="1">
    <source>
        <dbReference type="EMBL" id="GBF34025.1"/>
    </source>
</evidence>
<evidence type="ECO:0000313" key="2">
    <source>
        <dbReference type="Proteomes" id="UP000239549"/>
    </source>
</evidence>
<keyword evidence="2" id="KW-1185">Reference proteome</keyword>
<organism evidence="1 2">
    <name type="scientific">Desulfocucumis palustris</name>
    <dbReference type="NCBI Taxonomy" id="1898651"/>
    <lineage>
        <taxon>Bacteria</taxon>
        <taxon>Bacillati</taxon>
        <taxon>Bacillota</taxon>
        <taxon>Clostridia</taxon>
        <taxon>Eubacteriales</taxon>
        <taxon>Desulfocucumaceae</taxon>
        <taxon>Desulfocucumis</taxon>
    </lineage>
</organism>
<gene>
    <name evidence="1" type="ORF">DCCM_3136</name>
</gene>
<dbReference type="Proteomes" id="UP000239549">
    <property type="component" value="Unassembled WGS sequence"/>
</dbReference>
<accession>A0A2L2XCS1</accession>
<proteinExistence type="predicted"/>
<reference evidence="2" key="1">
    <citation type="submission" date="2018-02" db="EMBL/GenBank/DDBJ databases">
        <title>Genome sequence of Desulfocucumis palustris strain NAW-5.</title>
        <authorList>
            <person name="Watanabe M."/>
            <person name="Kojima H."/>
            <person name="Fukui M."/>
        </authorList>
    </citation>
    <scope>NUCLEOTIDE SEQUENCE [LARGE SCALE GENOMIC DNA]</scope>
    <source>
        <strain evidence="2">NAW-5</strain>
    </source>
</reference>
<name>A0A2L2XCS1_9FIRM</name>
<comment type="caution">
    <text evidence="1">The sequence shown here is derived from an EMBL/GenBank/DDBJ whole genome shotgun (WGS) entry which is preliminary data.</text>
</comment>
<sequence length="61" mass="7020">MFFYGQIIHTIFQFFSGQALKTHSKIGEETKKVTGVICRIIFGVRNIFLGRFQYGIQYAAV</sequence>
<protein>
    <submittedName>
        <fullName evidence="1">Uncharacterized protein</fullName>
    </submittedName>
</protein>
<dbReference type="AlphaFoldDB" id="A0A2L2XCS1"/>